<dbReference type="PANTHER" id="PTHR10849:SF24">
    <property type="entry name" value="NADH-QUINONE OXIDOREDUCTASE SUBUNIT I 2"/>
    <property type="match status" value="1"/>
</dbReference>
<keyword evidence="10" id="KW-0830">Ubiquinone</keyword>
<keyword evidence="7" id="KW-0408">Iron</keyword>
<dbReference type="PROSITE" id="PS00198">
    <property type="entry name" value="4FE4S_FER_1"/>
    <property type="match status" value="1"/>
</dbReference>
<reference evidence="14" key="1">
    <citation type="submission" date="2022-10" db="EMBL/GenBank/DDBJ databases">
        <title>Rhodococcus sp.75.</title>
        <authorList>
            <person name="Sun M."/>
        </authorList>
    </citation>
    <scope>NUCLEOTIDE SEQUENCE</scope>
    <source>
        <strain evidence="14">75</strain>
    </source>
</reference>
<feature type="region of interest" description="Disordered" evidence="12">
    <location>
        <begin position="1"/>
        <end position="50"/>
    </location>
</feature>
<organism evidence="14 15">
    <name type="scientific">Rhodococcus antarcticus</name>
    <dbReference type="NCBI Taxonomy" id="2987751"/>
    <lineage>
        <taxon>Bacteria</taxon>
        <taxon>Bacillati</taxon>
        <taxon>Actinomycetota</taxon>
        <taxon>Actinomycetes</taxon>
        <taxon>Mycobacteriales</taxon>
        <taxon>Nocardiaceae</taxon>
        <taxon>Rhodococcus</taxon>
    </lineage>
</organism>
<evidence type="ECO:0000259" key="13">
    <source>
        <dbReference type="PROSITE" id="PS51379"/>
    </source>
</evidence>
<evidence type="ECO:0000256" key="9">
    <source>
        <dbReference type="ARBA" id="ARBA00023027"/>
    </source>
</evidence>
<dbReference type="InterPro" id="IPR010226">
    <property type="entry name" value="NADH_quinone_OxRdtase_chainI"/>
</dbReference>
<keyword evidence="1" id="KW-1003">Cell membrane</keyword>
<feature type="domain" description="4Fe-4S ferredoxin-type" evidence="13">
    <location>
        <begin position="55"/>
        <end position="84"/>
    </location>
</feature>
<dbReference type="InterPro" id="IPR017896">
    <property type="entry name" value="4Fe4S_Fe-S-bd"/>
</dbReference>
<evidence type="ECO:0000256" key="4">
    <source>
        <dbReference type="ARBA" id="ARBA00022723"/>
    </source>
</evidence>
<evidence type="ECO:0000256" key="2">
    <source>
        <dbReference type="ARBA" id="ARBA00022485"/>
    </source>
</evidence>
<keyword evidence="8" id="KW-0411">Iron-sulfur</keyword>
<evidence type="ECO:0000256" key="5">
    <source>
        <dbReference type="ARBA" id="ARBA00022737"/>
    </source>
</evidence>
<evidence type="ECO:0000256" key="8">
    <source>
        <dbReference type="ARBA" id="ARBA00023014"/>
    </source>
</evidence>
<evidence type="ECO:0000256" key="1">
    <source>
        <dbReference type="ARBA" id="ARBA00022475"/>
    </source>
</evidence>
<dbReference type="PANTHER" id="PTHR10849">
    <property type="entry name" value="NADH DEHYDROGENASE UBIQUINONE IRON-SULFUR PROTEIN 8, MITOCHONDRIAL"/>
    <property type="match status" value="1"/>
</dbReference>
<dbReference type="Gene3D" id="3.30.70.3270">
    <property type="match status" value="1"/>
</dbReference>
<dbReference type="RefSeq" id="WP_265383398.1">
    <property type="nucleotide sequence ID" value="NZ_CP110615.1"/>
</dbReference>
<feature type="domain" description="4Fe-4S ferredoxin-type" evidence="13">
    <location>
        <begin position="105"/>
        <end position="134"/>
    </location>
</feature>
<keyword evidence="6" id="KW-1278">Translocase</keyword>
<dbReference type="SUPFAM" id="SSF54862">
    <property type="entry name" value="4Fe-4S ferredoxins"/>
    <property type="match status" value="1"/>
</dbReference>
<evidence type="ECO:0000256" key="11">
    <source>
        <dbReference type="ARBA" id="ARBA00023136"/>
    </source>
</evidence>
<feature type="compositionally biased region" description="Basic and acidic residues" evidence="12">
    <location>
        <begin position="28"/>
        <end position="44"/>
    </location>
</feature>
<evidence type="ECO:0000313" key="14">
    <source>
        <dbReference type="EMBL" id="UZJ25292.1"/>
    </source>
</evidence>
<dbReference type="Pfam" id="PF13484">
    <property type="entry name" value="Fer4_16"/>
    <property type="match status" value="1"/>
</dbReference>
<evidence type="ECO:0000313" key="15">
    <source>
        <dbReference type="Proteomes" id="UP001164965"/>
    </source>
</evidence>
<evidence type="ECO:0000256" key="12">
    <source>
        <dbReference type="SAM" id="MobiDB-lite"/>
    </source>
</evidence>
<accession>A0ABY6P0W2</accession>
<dbReference type="EMBL" id="CP110615">
    <property type="protein sequence ID" value="UZJ25292.1"/>
    <property type="molecule type" value="Genomic_DNA"/>
</dbReference>
<protein>
    <submittedName>
        <fullName evidence="14">4Fe-4S binding protein</fullName>
    </submittedName>
</protein>
<dbReference type="PROSITE" id="PS51379">
    <property type="entry name" value="4FE4S_FER_2"/>
    <property type="match status" value="2"/>
</dbReference>
<keyword evidence="15" id="KW-1185">Reference proteome</keyword>
<evidence type="ECO:0000256" key="6">
    <source>
        <dbReference type="ARBA" id="ARBA00022967"/>
    </source>
</evidence>
<sequence length="170" mass="18234">MSTGPLDPDRARGTGSVPDRARGTGPLDPDRARGTGPLDPDRARGTGSVPDRARGTIALLEASCTSCMICARECPDWCIHVESTTEQPERDDAGRSRTRARPVLQRFAIDFGACLFCGICIEVCPFDALHWSPEHDFPGVDAAGERAVAELVAERDVLGELVARVPPPLD</sequence>
<evidence type="ECO:0000256" key="3">
    <source>
        <dbReference type="ARBA" id="ARBA00022719"/>
    </source>
</evidence>
<evidence type="ECO:0000256" key="7">
    <source>
        <dbReference type="ARBA" id="ARBA00023004"/>
    </source>
</evidence>
<keyword evidence="9" id="KW-0520">NAD</keyword>
<name>A0ABY6P0W2_9NOCA</name>
<dbReference type="InterPro" id="IPR017900">
    <property type="entry name" value="4Fe4S_Fe_S_CS"/>
</dbReference>
<gene>
    <name evidence="14" type="ORF">RHODO2019_02070</name>
</gene>
<proteinExistence type="predicted"/>
<keyword evidence="3" id="KW-0874">Quinone</keyword>
<keyword evidence="2" id="KW-0004">4Fe-4S</keyword>
<keyword evidence="5" id="KW-0677">Repeat</keyword>
<dbReference type="Proteomes" id="UP001164965">
    <property type="component" value="Chromosome"/>
</dbReference>
<keyword evidence="11" id="KW-0472">Membrane</keyword>
<keyword evidence="4" id="KW-0479">Metal-binding</keyword>
<evidence type="ECO:0000256" key="10">
    <source>
        <dbReference type="ARBA" id="ARBA00023075"/>
    </source>
</evidence>